<dbReference type="Proteomes" id="UP001209878">
    <property type="component" value="Unassembled WGS sequence"/>
</dbReference>
<dbReference type="PANTHER" id="PTHR21223:SF2">
    <property type="entry name" value="CBY1-INTERACTING BAR DOMAIN-CONTAINING PROTEIN HOMOLOG"/>
    <property type="match status" value="1"/>
</dbReference>
<dbReference type="InterPro" id="IPR027267">
    <property type="entry name" value="AH/BAR_dom_sf"/>
</dbReference>
<comment type="caution">
    <text evidence="3">The sequence shown here is derived from an EMBL/GenBank/DDBJ whole genome shotgun (WGS) entry which is preliminary data.</text>
</comment>
<evidence type="ECO:0000256" key="1">
    <source>
        <dbReference type="SAM" id="Coils"/>
    </source>
</evidence>
<organism evidence="3 4">
    <name type="scientific">Ridgeia piscesae</name>
    <name type="common">Tubeworm</name>
    <dbReference type="NCBI Taxonomy" id="27915"/>
    <lineage>
        <taxon>Eukaryota</taxon>
        <taxon>Metazoa</taxon>
        <taxon>Spiralia</taxon>
        <taxon>Lophotrochozoa</taxon>
        <taxon>Annelida</taxon>
        <taxon>Polychaeta</taxon>
        <taxon>Sedentaria</taxon>
        <taxon>Canalipalpata</taxon>
        <taxon>Sabellida</taxon>
        <taxon>Siboglinidae</taxon>
        <taxon>Ridgeia</taxon>
    </lineage>
</organism>
<sequence>MCTNFGAYSRKVAKLRDKGDELAKNVREYAEQEKLNHTMQQALKDFSEKLSAVQDYRESEMKRLESNVIEPLTLYGTQCKQAKGRLKLAFEARDRESKQQKALSKARDRNPNNRHQIKENELQTASLDASHAAKALEDEIEKFEKKKLQDIKNILGNFAKLELMFHAKALEMYTQCYQSMAMMNEDEDLDEFRSSLHPSPAQSRLSQQQASSRTSLNTTGQSGPPSYGQVTPTPRQRTQAPQDMGDTLNQSSMYTTGPVS</sequence>
<feature type="compositionally biased region" description="Low complexity" evidence="2">
    <location>
        <begin position="198"/>
        <end position="216"/>
    </location>
</feature>
<keyword evidence="4" id="KW-1185">Reference proteome</keyword>
<dbReference type="AlphaFoldDB" id="A0AAD9PA59"/>
<keyword evidence="1" id="KW-0175">Coiled coil</keyword>
<feature type="compositionally biased region" description="Polar residues" evidence="2">
    <location>
        <begin position="217"/>
        <end position="260"/>
    </location>
</feature>
<dbReference type="GO" id="GO:0060271">
    <property type="term" value="P:cilium assembly"/>
    <property type="evidence" value="ECO:0007669"/>
    <property type="project" value="TreeGrafter"/>
</dbReference>
<dbReference type="PANTHER" id="PTHR21223">
    <property type="entry name" value="CBY1-INTERACTING BAR DOMAIN-CONTAINING PROTEIN HOMOLOG"/>
    <property type="match status" value="1"/>
</dbReference>
<evidence type="ECO:0000313" key="3">
    <source>
        <dbReference type="EMBL" id="KAK2190890.1"/>
    </source>
</evidence>
<feature type="coiled-coil region" evidence="1">
    <location>
        <begin position="126"/>
        <end position="153"/>
    </location>
</feature>
<feature type="region of interest" description="Disordered" evidence="2">
    <location>
        <begin position="189"/>
        <end position="260"/>
    </location>
</feature>
<protein>
    <submittedName>
        <fullName evidence="3">Uncharacterized protein</fullName>
    </submittedName>
</protein>
<dbReference type="GO" id="GO:0035869">
    <property type="term" value="C:ciliary transition zone"/>
    <property type="evidence" value="ECO:0007669"/>
    <property type="project" value="TreeGrafter"/>
</dbReference>
<reference evidence="3" key="1">
    <citation type="journal article" date="2023" name="Mol. Biol. Evol.">
        <title>Third-Generation Sequencing Reveals the Adaptive Role of the Epigenome in Three Deep-Sea Polychaetes.</title>
        <authorList>
            <person name="Perez M."/>
            <person name="Aroh O."/>
            <person name="Sun Y."/>
            <person name="Lan Y."/>
            <person name="Juniper S.K."/>
            <person name="Young C.R."/>
            <person name="Angers B."/>
            <person name="Qian P.Y."/>
        </authorList>
    </citation>
    <scope>NUCLEOTIDE SEQUENCE</scope>
    <source>
        <strain evidence="3">R07B-5</strain>
    </source>
</reference>
<evidence type="ECO:0000256" key="2">
    <source>
        <dbReference type="SAM" id="MobiDB-lite"/>
    </source>
</evidence>
<proteinExistence type="predicted"/>
<dbReference type="InterPro" id="IPR009602">
    <property type="entry name" value="CBAR/FAM92"/>
</dbReference>
<dbReference type="GO" id="GO:0036064">
    <property type="term" value="C:ciliary basal body"/>
    <property type="evidence" value="ECO:0007669"/>
    <property type="project" value="TreeGrafter"/>
</dbReference>
<feature type="region of interest" description="Disordered" evidence="2">
    <location>
        <begin position="97"/>
        <end position="117"/>
    </location>
</feature>
<dbReference type="Pfam" id="PF06730">
    <property type="entry name" value="FAM92"/>
    <property type="match status" value="1"/>
</dbReference>
<dbReference type="EMBL" id="JAODUO010000065">
    <property type="protein sequence ID" value="KAK2190890.1"/>
    <property type="molecule type" value="Genomic_DNA"/>
</dbReference>
<evidence type="ECO:0000313" key="4">
    <source>
        <dbReference type="Proteomes" id="UP001209878"/>
    </source>
</evidence>
<accession>A0AAD9PA59</accession>
<dbReference type="SUPFAM" id="SSF103657">
    <property type="entry name" value="BAR/IMD domain-like"/>
    <property type="match status" value="1"/>
</dbReference>
<dbReference type="Gene3D" id="1.20.1270.60">
    <property type="entry name" value="Arfaptin homology (AH) domain/BAR domain"/>
    <property type="match status" value="1"/>
</dbReference>
<name>A0AAD9PA59_RIDPI</name>
<gene>
    <name evidence="3" type="ORF">NP493_65g02005</name>
</gene>